<dbReference type="OrthoDB" id="7065534at2"/>
<dbReference type="Proteomes" id="UP000317901">
    <property type="component" value="Unassembled WGS sequence"/>
</dbReference>
<evidence type="ECO:0000313" key="3">
    <source>
        <dbReference type="EMBL" id="TWR94213.1"/>
    </source>
</evidence>
<sequence length="172" mass="19445">MKELPAFEYFFDPYGHHAFIQEDMLCDCCSAVSSYHHVALSNLDDGDEVHICPACVADGSAAKKFDLVFNEIDEDVSPAVRDIIEHKTPGISSWQQQSWEVHCKDACIYLGQADAQDLANASHSNKASWMDDFGRSVDDWEQFIEGRPNEDFVVDKYQCRHCGETVLVYDLS</sequence>
<reference evidence="4 5" key="1">
    <citation type="submission" date="2019-06" db="EMBL/GenBank/DDBJ databases">
        <title>Pseudomonas bimorpha sp. nov. isolated from bovine raw milk and skim milk concentrate.</title>
        <authorList>
            <person name="Hofmann K."/>
            <person name="Huptas C."/>
            <person name="Doll E."/>
            <person name="Scherer S."/>
            <person name="Wenning M."/>
        </authorList>
    </citation>
    <scope>NUCLEOTIDE SEQUENCE [LARGE SCALE GENOMIC DNA]</scope>
    <source>
        <strain evidence="2 5">DSM 108989</strain>
        <strain evidence="3 4">DSM 108990</strain>
    </source>
</reference>
<dbReference type="EMBL" id="VFIP01000019">
    <property type="protein sequence ID" value="TWR94213.1"/>
    <property type="molecule type" value="Genomic_DNA"/>
</dbReference>
<evidence type="ECO:0008006" key="6">
    <source>
        <dbReference type="Google" id="ProtNLM"/>
    </source>
</evidence>
<dbReference type="EMBL" id="VFIO01000002">
    <property type="protein sequence ID" value="TWR91275.1"/>
    <property type="molecule type" value="Genomic_DNA"/>
</dbReference>
<dbReference type="AlphaFoldDB" id="A0A5C5PXP6"/>
<evidence type="ECO:0000313" key="2">
    <source>
        <dbReference type="EMBL" id="TWR91275.1"/>
    </source>
</evidence>
<evidence type="ECO:0000313" key="5">
    <source>
        <dbReference type="Proteomes" id="UP000318428"/>
    </source>
</evidence>
<dbReference type="RefSeq" id="WP_146385021.1">
    <property type="nucleotide sequence ID" value="NZ_CP142033.1"/>
</dbReference>
<organism evidence="3 4">
    <name type="scientific">Pseudomonas saxonica</name>
    <dbReference type="NCBI Taxonomy" id="2600598"/>
    <lineage>
        <taxon>Bacteria</taxon>
        <taxon>Pseudomonadati</taxon>
        <taxon>Pseudomonadota</taxon>
        <taxon>Gammaproteobacteria</taxon>
        <taxon>Pseudomonadales</taxon>
        <taxon>Pseudomonadaceae</taxon>
        <taxon>Pseudomonas</taxon>
    </lineage>
</organism>
<dbReference type="Proteomes" id="UP000318428">
    <property type="component" value="Unassembled WGS sequence"/>
</dbReference>
<evidence type="ECO:0000256" key="1">
    <source>
        <dbReference type="ARBA" id="ARBA00008525"/>
    </source>
</evidence>
<comment type="caution">
    <text evidence="3">The sequence shown here is derived from an EMBL/GenBank/DDBJ whole genome shotgun (WGS) entry which is preliminary data.</text>
</comment>
<dbReference type="InterPro" id="IPR005363">
    <property type="entry name" value="UPF0167"/>
</dbReference>
<protein>
    <recommendedName>
        <fullName evidence="6">CbrC family protein</fullName>
    </recommendedName>
</protein>
<name>A0A5C5PXP6_9PSED</name>
<keyword evidence="5" id="KW-1185">Reference proteome</keyword>
<proteinExistence type="inferred from homology"/>
<gene>
    <name evidence="3" type="ORF">FJD37_11850</name>
    <name evidence="2" type="ORF">FJD38_09435</name>
</gene>
<dbReference type="Pfam" id="PF03691">
    <property type="entry name" value="UPF0167"/>
    <property type="match status" value="1"/>
</dbReference>
<accession>A0A5C5PXP6</accession>
<comment type="similarity">
    <text evidence="1">Belongs to the UPF0167 family.</text>
</comment>
<evidence type="ECO:0000313" key="4">
    <source>
        <dbReference type="Proteomes" id="UP000317901"/>
    </source>
</evidence>